<dbReference type="InterPro" id="IPR013830">
    <property type="entry name" value="SGNH_hydro"/>
</dbReference>
<dbReference type="SUPFAM" id="SSF52266">
    <property type="entry name" value="SGNH hydrolase"/>
    <property type="match status" value="1"/>
</dbReference>
<keyword evidence="1" id="KW-0732">Signal</keyword>
<evidence type="ECO:0000313" key="4">
    <source>
        <dbReference type="Proteomes" id="UP000548582"/>
    </source>
</evidence>
<dbReference type="Proteomes" id="UP000548582">
    <property type="component" value="Unassembled WGS sequence"/>
</dbReference>
<dbReference type="PANTHER" id="PTHR43784">
    <property type="entry name" value="GDSL-LIKE LIPASE/ACYLHYDROLASE, PUTATIVE (AFU_ORTHOLOGUE AFUA_2G00820)-RELATED"/>
    <property type="match status" value="1"/>
</dbReference>
<reference evidence="3 4" key="1">
    <citation type="submission" date="2020-03" db="EMBL/GenBank/DDBJ databases">
        <authorList>
            <person name="Sun Q."/>
        </authorList>
    </citation>
    <scope>NUCLEOTIDE SEQUENCE [LARGE SCALE GENOMIC DNA]</scope>
    <source>
        <strain evidence="3 4">JC162</strain>
    </source>
</reference>
<feature type="signal peptide" evidence="1">
    <location>
        <begin position="1"/>
        <end position="25"/>
    </location>
</feature>
<sequence>MTGVGRRPFLQAPLALALLASPAAAQDRPRRGPSRDGAWACAWAASAHGPYPSGNPSAQPDQSFAFPSAADGARDQTLRLMVRPDIWGPAARLRFSNAFGTRPLVIDGVFAGLQGMGGNVARGTNRPVTFSGGRSVTIPPGQTAWSDAVDLPFVRGPGDPRLEGRRLAVSLHVPGPTGPMTWHAKSLTTSYVTPPGGGSKGEEDSDVAFPFTTASWFFLDMVDMRAMPGTQVVVCFGDSITDGTNTTMNGDDRWPDGLSRRLHARFGHRVAVVNAGIGGNQVVGPPQYTPANPIPGGPSALSRLDRDVLQASGVRTVIWMEGINDLGTANATAEQVIEGLREGVRRLRERNIRVVGATLTTALGYTGGHGTPQVDERRRAINAWIRAPGNFDAVADFDAVTIDAATGGLKPQFIPNSTVGGAGDRLHPNRAGLLAMAESVPIDALGLGAPMPGPGPHPRRRG</sequence>
<dbReference type="GO" id="GO:0016788">
    <property type="term" value="F:hydrolase activity, acting on ester bonds"/>
    <property type="evidence" value="ECO:0007669"/>
    <property type="project" value="UniProtKB-ARBA"/>
</dbReference>
<dbReference type="AlphaFoldDB" id="A0A848EG75"/>
<proteinExistence type="predicted"/>
<evidence type="ECO:0000313" key="3">
    <source>
        <dbReference type="EMBL" id="NMJ43441.1"/>
    </source>
</evidence>
<dbReference type="RefSeq" id="WP_170055645.1">
    <property type="nucleotide sequence ID" value="NZ_JABBKX010000008.1"/>
</dbReference>
<dbReference type="InterPro" id="IPR053140">
    <property type="entry name" value="GDSL_Rv0518-like"/>
</dbReference>
<feature type="chain" id="PRO_5032433180" evidence="1">
    <location>
        <begin position="26"/>
        <end position="462"/>
    </location>
</feature>
<dbReference type="EMBL" id="JABBKX010000008">
    <property type="protein sequence ID" value="NMJ43441.1"/>
    <property type="molecule type" value="Genomic_DNA"/>
</dbReference>
<comment type="caution">
    <text evidence="3">The sequence shown here is derived from an EMBL/GenBank/DDBJ whole genome shotgun (WGS) entry which is preliminary data.</text>
</comment>
<protein>
    <submittedName>
        <fullName evidence="3">Lysophospholipase</fullName>
    </submittedName>
</protein>
<dbReference type="Pfam" id="PF13472">
    <property type="entry name" value="Lipase_GDSL_2"/>
    <property type="match status" value="1"/>
</dbReference>
<dbReference type="InterPro" id="IPR006311">
    <property type="entry name" value="TAT_signal"/>
</dbReference>
<feature type="domain" description="SGNH hydrolase-type esterase" evidence="2">
    <location>
        <begin position="235"/>
        <end position="432"/>
    </location>
</feature>
<evidence type="ECO:0000256" key="1">
    <source>
        <dbReference type="SAM" id="SignalP"/>
    </source>
</evidence>
<evidence type="ECO:0000259" key="2">
    <source>
        <dbReference type="Pfam" id="PF13472"/>
    </source>
</evidence>
<accession>A0A848EG75</accession>
<name>A0A848EG75_9PROT</name>
<gene>
    <name evidence="3" type="ORF">GWK16_19490</name>
</gene>
<dbReference type="PROSITE" id="PS51318">
    <property type="entry name" value="TAT"/>
    <property type="match status" value="1"/>
</dbReference>
<dbReference type="InterPro" id="IPR036514">
    <property type="entry name" value="SGNH_hydro_sf"/>
</dbReference>
<keyword evidence="4" id="KW-1185">Reference proteome</keyword>
<dbReference type="PANTHER" id="PTHR43784:SF2">
    <property type="entry name" value="GDSL-LIKE LIPASE_ACYLHYDROLASE, PUTATIVE (AFU_ORTHOLOGUE AFUA_2G00820)-RELATED"/>
    <property type="match status" value="1"/>
</dbReference>
<organism evidence="3 4">
    <name type="scientific">Neoroseomonas marina</name>
    <dbReference type="NCBI Taxonomy" id="1232220"/>
    <lineage>
        <taxon>Bacteria</taxon>
        <taxon>Pseudomonadati</taxon>
        <taxon>Pseudomonadota</taxon>
        <taxon>Alphaproteobacteria</taxon>
        <taxon>Acetobacterales</taxon>
        <taxon>Acetobacteraceae</taxon>
        <taxon>Neoroseomonas</taxon>
    </lineage>
</organism>
<dbReference type="Gene3D" id="3.40.50.1110">
    <property type="entry name" value="SGNH hydrolase"/>
    <property type="match status" value="1"/>
</dbReference>